<dbReference type="RefSeq" id="WP_092435951.1">
    <property type="nucleotide sequence ID" value="NZ_FMYP01000009.1"/>
</dbReference>
<dbReference type="Proteomes" id="UP000199452">
    <property type="component" value="Unassembled WGS sequence"/>
</dbReference>
<dbReference type="EMBL" id="FMYP01000009">
    <property type="protein sequence ID" value="SDB91409.1"/>
    <property type="molecule type" value="Genomic_DNA"/>
</dbReference>
<reference evidence="2 3" key="1">
    <citation type="submission" date="2016-09" db="EMBL/GenBank/DDBJ databases">
        <authorList>
            <person name="Capua I."/>
            <person name="De Benedictis P."/>
            <person name="Joannis T."/>
            <person name="Lombin L.H."/>
            <person name="Cattoli G."/>
        </authorList>
    </citation>
    <scope>NUCLEOTIDE SEQUENCE [LARGE SCALE GENOMIC DNA]</scope>
    <source>
        <strain evidence="2 3">A7P-90m</strain>
    </source>
</reference>
<proteinExistence type="predicted"/>
<dbReference type="Gene3D" id="3.30.420.150">
    <property type="entry name" value="Exopolyphosphatase. Domain 2"/>
    <property type="match status" value="1"/>
</dbReference>
<dbReference type="SUPFAM" id="SSF53067">
    <property type="entry name" value="Actin-like ATPase domain"/>
    <property type="match status" value="2"/>
</dbReference>
<feature type="domain" description="Ppx/GppA phosphatase N-terminal" evidence="1">
    <location>
        <begin position="17"/>
        <end position="305"/>
    </location>
</feature>
<evidence type="ECO:0000259" key="1">
    <source>
        <dbReference type="Pfam" id="PF02541"/>
    </source>
</evidence>
<organism evidence="2 3">
    <name type="scientific">Williamwhitmania taraxaci</name>
    <dbReference type="NCBI Taxonomy" id="1640674"/>
    <lineage>
        <taxon>Bacteria</taxon>
        <taxon>Pseudomonadati</taxon>
        <taxon>Bacteroidota</taxon>
        <taxon>Bacteroidia</taxon>
        <taxon>Bacteroidales</taxon>
        <taxon>Williamwhitmaniaceae</taxon>
        <taxon>Williamwhitmania</taxon>
    </lineage>
</organism>
<dbReference type="AlphaFoldDB" id="A0A1G6HAT5"/>
<keyword evidence="3" id="KW-1185">Reference proteome</keyword>
<gene>
    <name evidence="2" type="ORF">SAMN05216323_10094</name>
</gene>
<dbReference type="InterPro" id="IPR050273">
    <property type="entry name" value="GppA/Ppx_hydrolase"/>
</dbReference>
<dbReference type="CDD" id="cd24055">
    <property type="entry name" value="ASKHA_NBD_ChPPX-like"/>
    <property type="match status" value="1"/>
</dbReference>
<dbReference type="InterPro" id="IPR043129">
    <property type="entry name" value="ATPase_NBD"/>
</dbReference>
<dbReference type="GO" id="GO:0016462">
    <property type="term" value="F:pyrophosphatase activity"/>
    <property type="evidence" value="ECO:0007669"/>
    <property type="project" value="TreeGrafter"/>
</dbReference>
<dbReference type="InterPro" id="IPR003695">
    <property type="entry name" value="Ppx_GppA_N"/>
</dbReference>
<evidence type="ECO:0000313" key="3">
    <source>
        <dbReference type="Proteomes" id="UP000199452"/>
    </source>
</evidence>
<accession>A0A1G6HAT5</accession>
<name>A0A1G6HAT5_9BACT</name>
<dbReference type="Pfam" id="PF02541">
    <property type="entry name" value="Ppx-GppA"/>
    <property type="match status" value="1"/>
</dbReference>
<protein>
    <submittedName>
        <fullName evidence="2">Exopolyphosphatase / guanosine-5'-triphosphate,3'-diphosphate pyrophosphatase</fullName>
    </submittedName>
</protein>
<dbReference type="PANTHER" id="PTHR30005">
    <property type="entry name" value="EXOPOLYPHOSPHATASE"/>
    <property type="match status" value="1"/>
</dbReference>
<sequence length="307" mass="34309">MRIAVIDLGTNTFNLLIANVNDNKSFTIEMSAKHAVQLGKGGINNKTILPDAIERGLKAIEAHMQIITHMGVDNIYAYGTSAIRNATNSNNFINLIKENYNVQVEIITGNREAELIYHGVAQAVDLSSQKHLIMDIGGGSNELIIANHKEIFFKHSFPLGISRLLDKFTPSDPITADEVARVEEYLEKELQLLFDAAATHMPKVLVGSSGSFDTYRSVLTKGEDPCKPPSFKIEIKDYLQLHKQLLKSNMEERLTMPGMEPMRVEMIVLASIFTRLVIEKIGITHMVQSCYALKEGAVWDIVHHHLK</sequence>
<dbReference type="PANTHER" id="PTHR30005:SF0">
    <property type="entry name" value="RETROGRADE REGULATION PROTEIN 2"/>
    <property type="match status" value="1"/>
</dbReference>
<dbReference type="OrthoDB" id="9814545at2"/>
<dbReference type="Gene3D" id="3.30.420.40">
    <property type="match status" value="1"/>
</dbReference>
<evidence type="ECO:0000313" key="2">
    <source>
        <dbReference type="EMBL" id="SDB91409.1"/>
    </source>
</evidence>
<dbReference type="STRING" id="1640674.SAMN05216323_10094"/>